<dbReference type="GO" id="GO:0016020">
    <property type="term" value="C:membrane"/>
    <property type="evidence" value="ECO:0007669"/>
    <property type="project" value="UniProtKB-SubCell"/>
</dbReference>
<organism evidence="8 9">
    <name type="scientific">Harenicola maris</name>
    <dbReference type="NCBI Taxonomy" id="2841044"/>
    <lineage>
        <taxon>Bacteria</taxon>
        <taxon>Pseudomonadati</taxon>
        <taxon>Pseudomonadota</taxon>
        <taxon>Alphaproteobacteria</taxon>
        <taxon>Rhodobacterales</taxon>
        <taxon>Paracoccaceae</taxon>
        <taxon>Harenicola</taxon>
    </lineage>
</organism>
<feature type="transmembrane region" description="Helical" evidence="6">
    <location>
        <begin position="109"/>
        <end position="126"/>
    </location>
</feature>
<dbReference type="InterPro" id="IPR000620">
    <property type="entry name" value="EamA_dom"/>
</dbReference>
<dbReference type="InterPro" id="IPR037185">
    <property type="entry name" value="EmrE-like"/>
</dbReference>
<dbReference type="SUPFAM" id="SSF103481">
    <property type="entry name" value="Multidrug resistance efflux transporter EmrE"/>
    <property type="match status" value="2"/>
</dbReference>
<evidence type="ECO:0000256" key="4">
    <source>
        <dbReference type="ARBA" id="ARBA00022989"/>
    </source>
</evidence>
<sequence length="269" mass="29180">MCLNIWALTIVKSLGLGYPAAQLVFLRASVGLLLMLPWIFYARGAFRGLDRFGLHALRVAFSALALSCSFFAISRLPFALFSAISFTRPVVMMVLAAVILREVVPRRRWAAAGVAFIGVMFAVQPGQMVINAGLPAMFATVLFGTSAIIVTRRLVGAPMVVMMTFYTLGLTVLTAPFALAQWVPIPPDHLWPLLAIGVFSQCAQFCFLRAHGRAEVGFLAILGYSSLILTTLVGYFVFGERPSAGFFVGAALIIGAASVTSLPRLRWRM</sequence>
<keyword evidence="9" id="KW-1185">Reference proteome</keyword>
<comment type="similarity">
    <text evidence="2">Belongs to the drug/metabolite transporter (DMT) superfamily. 10 TMS drug/metabolite exporter (DME) (TC 2.A.7.3) family.</text>
</comment>
<evidence type="ECO:0000256" key="3">
    <source>
        <dbReference type="ARBA" id="ARBA00022692"/>
    </source>
</evidence>
<feature type="domain" description="EamA" evidence="7">
    <location>
        <begin position="5"/>
        <end position="122"/>
    </location>
</feature>
<feature type="transmembrane region" description="Helical" evidence="6">
    <location>
        <begin position="20"/>
        <end position="40"/>
    </location>
</feature>
<dbReference type="Pfam" id="PF00892">
    <property type="entry name" value="EamA"/>
    <property type="match status" value="2"/>
</dbReference>
<feature type="transmembrane region" description="Helical" evidence="6">
    <location>
        <begin position="52"/>
        <end position="73"/>
    </location>
</feature>
<evidence type="ECO:0000256" key="5">
    <source>
        <dbReference type="ARBA" id="ARBA00023136"/>
    </source>
</evidence>
<keyword evidence="4 6" id="KW-1133">Transmembrane helix</keyword>
<keyword evidence="3 6" id="KW-0812">Transmembrane</keyword>
<dbReference type="Gene3D" id="1.10.3730.20">
    <property type="match status" value="1"/>
</dbReference>
<reference evidence="8 9" key="1">
    <citation type="journal article" date="2021" name="Arch. Microbiol.">
        <title>Harenicola maris gen. nov., sp. nov. isolated from the Sea of Japan shallow sediments.</title>
        <authorList>
            <person name="Romanenko L.A."/>
            <person name="Kurilenko V.V."/>
            <person name="Chernysheva N.Y."/>
            <person name="Tekutyeva L.A."/>
            <person name="Velansky P.V."/>
            <person name="Svetashev V.I."/>
            <person name="Isaeva M.P."/>
        </authorList>
    </citation>
    <scope>NUCLEOTIDE SEQUENCE [LARGE SCALE GENOMIC DNA]</scope>
    <source>
        <strain evidence="8 9">KMM 3653</strain>
    </source>
</reference>
<feature type="transmembrane region" description="Helical" evidence="6">
    <location>
        <begin position="132"/>
        <end position="151"/>
    </location>
</feature>
<evidence type="ECO:0000256" key="6">
    <source>
        <dbReference type="SAM" id="Phobius"/>
    </source>
</evidence>
<comment type="caution">
    <text evidence="8">The sequence shown here is derived from an EMBL/GenBank/DDBJ whole genome shotgun (WGS) entry which is preliminary data.</text>
</comment>
<feature type="transmembrane region" description="Helical" evidence="6">
    <location>
        <begin position="79"/>
        <end position="100"/>
    </location>
</feature>
<dbReference type="PANTHER" id="PTHR22911">
    <property type="entry name" value="ACYL-MALONYL CONDENSING ENZYME-RELATED"/>
    <property type="match status" value="1"/>
</dbReference>
<keyword evidence="5 6" id="KW-0472">Membrane</keyword>
<feature type="domain" description="EamA" evidence="7">
    <location>
        <begin position="136"/>
        <end position="261"/>
    </location>
</feature>
<feature type="transmembrane region" description="Helical" evidence="6">
    <location>
        <begin position="163"/>
        <end position="183"/>
    </location>
</feature>
<feature type="transmembrane region" description="Helical" evidence="6">
    <location>
        <begin position="216"/>
        <end position="238"/>
    </location>
</feature>
<dbReference type="AlphaFoldDB" id="A0AAP2CNB6"/>
<protein>
    <submittedName>
        <fullName evidence="8">DMT family transporter</fullName>
    </submittedName>
</protein>
<dbReference type="PANTHER" id="PTHR22911:SF6">
    <property type="entry name" value="SOLUTE CARRIER FAMILY 35 MEMBER G1"/>
    <property type="match status" value="1"/>
</dbReference>
<proteinExistence type="inferred from homology"/>
<gene>
    <name evidence="8" type="ORF">IV417_09270</name>
</gene>
<accession>A0AAP2CNB6</accession>
<comment type="subcellular location">
    <subcellularLocation>
        <location evidence="1">Membrane</location>
        <topology evidence="1">Multi-pass membrane protein</topology>
    </subcellularLocation>
</comment>
<evidence type="ECO:0000256" key="1">
    <source>
        <dbReference type="ARBA" id="ARBA00004141"/>
    </source>
</evidence>
<dbReference type="EMBL" id="JADQAZ010000002">
    <property type="protein sequence ID" value="MBT0957577.1"/>
    <property type="molecule type" value="Genomic_DNA"/>
</dbReference>
<evidence type="ECO:0000256" key="2">
    <source>
        <dbReference type="ARBA" id="ARBA00009853"/>
    </source>
</evidence>
<evidence type="ECO:0000313" key="9">
    <source>
        <dbReference type="Proteomes" id="UP001315686"/>
    </source>
</evidence>
<evidence type="ECO:0000259" key="7">
    <source>
        <dbReference type="Pfam" id="PF00892"/>
    </source>
</evidence>
<name>A0AAP2CNB6_9RHOB</name>
<feature type="transmembrane region" description="Helical" evidence="6">
    <location>
        <begin position="189"/>
        <end position="209"/>
    </location>
</feature>
<feature type="transmembrane region" description="Helical" evidence="6">
    <location>
        <begin position="244"/>
        <end position="262"/>
    </location>
</feature>
<evidence type="ECO:0000313" key="8">
    <source>
        <dbReference type="EMBL" id="MBT0957577.1"/>
    </source>
</evidence>
<dbReference type="Proteomes" id="UP001315686">
    <property type="component" value="Unassembled WGS sequence"/>
</dbReference>